<name>A0A518HSZ2_9BACT</name>
<protein>
    <submittedName>
        <fullName evidence="1">Uncharacterized protein</fullName>
    </submittedName>
</protein>
<keyword evidence="2" id="KW-1185">Reference proteome</keyword>
<dbReference type="Proteomes" id="UP000319004">
    <property type="component" value="Chromosome"/>
</dbReference>
<gene>
    <name evidence="1" type="ORF">Enr13x_37710</name>
</gene>
<organism evidence="1 2">
    <name type="scientific">Stieleria neptunia</name>
    <dbReference type="NCBI Taxonomy" id="2527979"/>
    <lineage>
        <taxon>Bacteria</taxon>
        <taxon>Pseudomonadati</taxon>
        <taxon>Planctomycetota</taxon>
        <taxon>Planctomycetia</taxon>
        <taxon>Pirellulales</taxon>
        <taxon>Pirellulaceae</taxon>
        <taxon>Stieleria</taxon>
    </lineage>
</organism>
<proteinExistence type="predicted"/>
<dbReference type="AlphaFoldDB" id="A0A518HSZ2"/>
<dbReference type="EMBL" id="CP037423">
    <property type="protein sequence ID" value="QDV43911.1"/>
    <property type="molecule type" value="Genomic_DNA"/>
</dbReference>
<reference evidence="1 2" key="1">
    <citation type="submission" date="2019-03" db="EMBL/GenBank/DDBJ databases">
        <title>Deep-cultivation of Planctomycetes and their phenomic and genomic characterization uncovers novel biology.</title>
        <authorList>
            <person name="Wiegand S."/>
            <person name="Jogler M."/>
            <person name="Boedeker C."/>
            <person name="Pinto D."/>
            <person name="Vollmers J."/>
            <person name="Rivas-Marin E."/>
            <person name="Kohn T."/>
            <person name="Peeters S.H."/>
            <person name="Heuer A."/>
            <person name="Rast P."/>
            <person name="Oberbeckmann S."/>
            <person name="Bunk B."/>
            <person name="Jeske O."/>
            <person name="Meyerdierks A."/>
            <person name="Storesund J.E."/>
            <person name="Kallscheuer N."/>
            <person name="Luecker S."/>
            <person name="Lage O.M."/>
            <person name="Pohl T."/>
            <person name="Merkel B.J."/>
            <person name="Hornburger P."/>
            <person name="Mueller R.-W."/>
            <person name="Bruemmer F."/>
            <person name="Labrenz M."/>
            <person name="Spormann A.M."/>
            <person name="Op den Camp H."/>
            <person name="Overmann J."/>
            <person name="Amann R."/>
            <person name="Jetten M.S.M."/>
            <person name="Mascher T."/>
            <person name="Medema M.H."/>
            <person name="Devos D.P."/>
            <person name="Kaster A.-K."/>
            <person name="Ovreas L."/>
            <person name="Rohde M."/>
            <person name="Galperin M.Y."/>
            <person name="Jogler C."/>
        </authorList>
    </citation>
    <scope>NUCLEOTIDE SEQUENCE [LARGE SCALE GENOMIC DNA]</scope>
    <source>
        <strain evidence="1 2">Enr13</strain>
    </source>
</reference>
<evidence type="ECO:0000313" key="1">
    <source>
        <dbReference type="EMBL" id="QDV43911.1"/>
    </source>
</evidence>
<dbReference type="KEGG" id="snep:Enr13x_37710"/>
<sequence>MSKLDLKRSAVQESTLEKTYKWMHTHFPHIVDHRRRRFGLVSEAVFTLERIERFDLFTMPVAILVANSIGASVNIGWSAVSVAASNPSMHKTHV</sequence>
<evidence type="ECO:0000313" key="2">
    <source>
        <dbReference type="Proteomes" id="UP000319004"/>
    </source>
</evidence>
<accession>A0A518HSZ2</accession>